<dbReference type="EMBL" id="BMQS01000029">
    <property type="protein sequence ID" value="GGU04478.1"/>
    <property type="molecule type" value="Genomic_DNA"/>
</dbReference>
<dbReference type="Proteomes" id="UP000616143">
    <property type="component" value="Unassembled WGS sequence"/>
</dbReference>
<sequence length="55" mass="6271">MVVDAHLHLGLVDFPSNCDRLRKVTDGLGDRSEDENVEIEKFGTRPLFFLLLQTL</sequence>
<comment type="caution">
    <text evidence="1">The sequence shown here is derived from an EMBL/GenBank/DDBJ whole genome shotgun (WGS) entry which is preliminary data.</text>
</comment>
<reference evidence="1" key="2">
    <citation type="submission" date="2020-09" db="EMBL/GenBank/DDBJ databases">
        <authorList>
            <person name="Sun Q."/>
            <person name="Ohkuma M."/>
        </authorList>
    </citation>
    <scope>NUCLEOTIDE SEQUENCE</scope>
    <source>
        <strain evidence="1">JCM 31740</strain>
    </source>
</reference>
<evidence type="ECO:0000313" key="1">
    <source>
        <dbReference type="EMBL" id="GGU04478.1"/>
    </source>
</evidence>
<gene>
    <name evidence="1" type="ORF">GCM10007116_21330</name>
</gene>
<dbReference type="AlphaFoldDB" id="A0A830H3N2"/>
<dbReference type="GeneID" id="43516651"/>
<reference evidence="1" key="1">
    <citation type="journal article" date="2014" name="Int. J. Syst. Evol. Microbiol.">
        <title>Complete genome sequence of Corynebacterium casei LMG S-19264T (=DSM 44701T), isolated from a smear-ripened cheese.</title>
        <authorList>
            <consortium name="US DOE Joint Genome Institute (JGI-PGF)"/>
            <person name="Walter F."/>
            <person name="Albersmeier A."/>
            <person name="Kalinowski J."/>
            <person name="Ruckert C."/>
        </authorList>
    </citation>
    <scope>NUCLEOTIDE SEQUENCE</scope>
    <source>
        <strain evidence="1">JCM 31740</strain>
    </source>
</reference>
<proteinExistence type="predicted"/>
<dbReference type="RefSeq" id="WP_158613740.1">
    <property type="nucleotide sequence ID" value="NZ_AP018553.1"/>
</dbReference>
<accession>A0A830H3N2</accession>
<name>A0A830H3N2_9CREN</name>
<organism evidence="1 2">
    <name type="scientific">Sulfodiicoccus acidiphilus</name>
    <dbReference type="NCBI Taxonomy" id="1670455"/>
    <lineage>
        <taxon>Archaea</taxon>
        <taxon>Thermoproteota</taxon>
        <taxon>Thermoprotei</taxon>
        <taxon>Sulfolobales</taxon>
        <taxon>Sulfolobaceae</taxon>
        <taxon>Sulfodiicoccus</taxon>
    </lineage>
</organism>
<protein>
    <submittedName>
        <fullName evidence="1">Uncharacterized protein</fullName>
    </submittedName>
</protein>
<evidence type="ECO:0000313" key="2">
    <source>
        <dbReference type="Proteomes" id="UP000616143"/>
    </source>
</evidence>